<keyword evidence="1" id="KW-1133">Transmembrane helix</keyword>
<evidence type="ECO:0000313" key="3">
    <source>
        <dbReference type="Proteomes" id="UP000746747"/>
    </source>
</evidence>
<feature type="transmembrane region" description="Helical" evidence="1">
    <location>
        <begin position="6"/>
        <end position="25"/>
    </location>
</feature>
<keyword evidence="1" id="KW-0812">Transmembrane</keyword>
<dbReference type="AlphaFoldDB" id="A0A8J2LVM4"/>
<protein>
    <submittedName>
        <fullName evidence="2">Uncharacterized protein</fullName>
    </submittedName>
</protein>
<accession>A0A8J2LVM4</accession>
<proteinExistence type="predicted"/>
<feature type="non-terminal residue" evidence="2">
    <location>
        <position position="52"/>
    </location>
</feature>
<keyword evidence="1" id="KW-0472">Membrane</keyword>
<reference evidence="2" key="1">
    <citation type="submission" date="2021-09" db="EMBL/GenBank/DDBJ databases">
        <authorList>
            <consortium name="Pathogen Informatics"/>
        </authorList>
    </citation>
    <scope>NUCLEOTIDE SEQUENCE</scope>
</reference>
<dbReference type="EMBL" id="CAKAEH010001286">
    <property type="protein sequence ID" value="CAG9534076.1"/>
    <property type="molecule type" value="Genomic_DNA"/>
</dbReference>
<name>A0A8J2LVM4_9BILA</name>
<dbReference type="Proteomes" id="UP000746747">
    <property type="component" value="Unassembled WGS sequence"/>
</dbReference>
<gene>
    <name evidence="2" type="ORF">CJOHNSTONI_LOCUS4251</name>
</gene>
<organism evidence="2 3">
    <name type="scientific">Cercopithifilaria johnstoni</name>
    <dbReference type="NCBI Taxonomy" id="2874296"/>
    <lineage>
        <taxon>Eukaryota</taxon>
        <taxon>Metazoa</taxon>
        <taxon>Ecdysozoa</taxon>
        <taxon>Nematoda</taxon>
        <taxon>Chromadorea</taxon>
        <taxon>Rhabditida</taxon>
        <taxon>Spirurina</taxon>
        <taxon>Spiruromorpha</taxon>
        <taxon>Filarioidea</taxon>
        <taxon>Onchocercidae</taxon>
        <taxon>Cercopithifilaria</taxon>
    </lineage>
</organism>
<evidence type="ECO:0000256" key="1">
    <source>
        <dbReference type="SAM" id="Phobius"/>
    </source>
</evidence>
<keyword evidence="3" id="KW-1185">Reference proteome</keyword>
<comment type="caution">
    <text evidence="2">The sequence shown here is derived from an EMBL/GenBank/DDBJ whole genome shotgun (WGS) entry which is preliminary data.</text>
</comment>
<sequence>MWVQLSYLAASGTTAFALCSNYVIFTLTGRMWCVDSVVGGNCIGGCGYLLCA</sequence>
<evidence type="ECO:0000313" key="2">
    <source>
        <dbReference type="EMBL" id="CAG9534076.1"/>
    </source>
</evidence>